<feature type="transmembrane region" description="Helical" evidence="1">
    <location>
        <begin position="699"/>
        <end position="719"/>
    </location>
</feature>
<dbReference type="PANTHER" id="PTHR38434">
    <property type="entry name" value="BLL2549 PROTEIN"/>
    <property type="match status" value="1"/>
</dbReference>
<dbReference type="eggNOG" id="COG5373">
    <property type="taxonomic scope" value="Bacteria"/>
</dbReference>
<feature type="transmembrane region" description="Helical" evidence="1">
    <location>
        <begin position="599"/>
        <end position="617"/>
    </location>
</feature>
<sequence>MPWWLLGFALLVLILAGADAATLALWAILALFAWRLAHLEAMLADLRQRLGDGPAPPPAVPRPAAPPPLELDEDLVASLASTAGAPRAVAPDWLGRGLGAARRFFTEGNAPVKVGLLVLLAGIGALLDYAADQDWLRFPPAWRLLALAGVALAGLGLGWHQRRQRPIFALALQGGAIGALYLILFAALRLYQLVGPGPAFAGFVALAVLGLGLAVRQSAQPVAAFAVLGGLAAPLLASTGSGSHVVLFGFYAVLNAVVFAAAWWRAWRVLNLIGFIATFIVGLAWGHSYYAPAYFATVEPFLVLFFLFYVAVGLLYARHRPTPRGWWVDATLVFGTPLLAFGLQVALLAGADRPLALSAAAVALLHAALAGWLWRRPGATTLATSYALLAAGFAAVAVPLAYGASWTHGVWALEGLAVLWLGRAQARPALPLAGATLMLAAGVAWVGHWLLAGAGEAGARLSGAVAIVVAAWAGTYLLDRDGARRWLAPLLFASGWVLFVLAGLDQIHVHLGGVARLHALALLAALAAALAAAAGLGLRWPRAQAAAAGALVAGAGVAPLAVLAGGLPLATFGSWVWLGYAAALVILCRVLPLSLTPQATGWFALALVASAELFARVPGGLDAGLAVASAGLPWLALAGVAWRAPSLLACRSGAAPAAGERPLALAFGGGLAAWLVGSAASAGWVAAMPFVPLVNPLEAVQLVSLWLLWQVAVGAPVGVRGALERLVLALGLLVVTAATLRGVHQLADVPWSWGLWHERLAQAALAIVWTALGIGAMLIGAHRMQRPVWVGGAALAGVVIVKLLLVDRHYLGDLPGIVAFLGVGGLLVAVGYFAPVPLARRAGPPG</sequence>
<gene>
    <name evidence="2" type="ORF">Thimo_3277</name>
</gene>
<feature type="transmembrane region" description="Helical" evidence="1">
    <location>
        <begin position="269"/>
        <end position="287"/>
    </location>
</feature>
<evidence type="ECO:0000313" key="3">
    <source>
        <dbReference type="Proteomes" id="UP000010816"/>
    </source>
</evidence>
<keyword evidence="1" id="KW-0812">Transmembrane</keyword>
<dbReference type="Proteomes" id="UP000010816">
    <property type="component" value="Chromosome"/>
</dbReference>
<feature type="transmembrane region" description="Helical" evidence="1">
    <location>
        <begin position="245"/>
        <end position="264"/>
    </location>
</feature>
<keyword evidence="3" id="KW-1185">Reference proteome</keyword>
<dbReference type="KEGG" id="tmb:Thimo_3277"/>
<feature type="transmembrane region" description="Helical" evidence="1">
    <location>
        <begin position="293"/>
        <end position="317"/>
    </location>
</feature>
<dbReference type="PATRIC" id="fig|765912.4.peg.3209"/>
<feature type="transmembrane region" description="Helical" evidence="1">
    <location>
        <begin position="726"/>
        <end position="743"/>
    </location>
</feature>
<feature type="transmembrane region" description="Helical" evidence="1">
    <location>
        <begin position="112"/>
        <end position="130"/>
    </location>
</feature>
<dbReference type="RefSeq" id="WP_015282083.1">
    <property type="nucleotide sequence ID" value="NC_019940.1"/>
</dbReference>
<feature type="transmembrane region" description="Helical" evidence="1">
    <location>
        <begin position="381"/>
        <end position="400"/>
    </location>
</feature>
<reference evidence="2 3" key="1">
    <citation type="submission" date="2011-09" db="EMBL/GenBank/DDBJ databases">
        <title>Complete sequence of chromosome of Thioflavicoccus mobilis 8321.</title>
        <authorList>
            <consortium name="US DOE Joint Genome Institute"/>
            <person name="Lucas S."/>
            <person name="Han J."/>
            <person name="Lapidus A."/>
            <person name="Cheng J.-F."/>
            <person name="Goodwin L."/>
            <person name="Pitluck S."/>
            <person name="Peters L."/>
            <person name="Ovchinnikova G."/>
            <person name="Lu M."/>
            <person name="Detter J.C."/>
            <person name="Han C."/>
            <person name="Tapia R."/>
            <person name="Land M."/>
            <person name="Hauser L."/>
            <person name="Kyrpides N."/>
            <person name="Ivanova N."/>
            <person name="Pagani I."/>
            <person name="Vogl K."/>
            <person name="Liu Z."/>
            <person name="Imhoff J."/>
            <person name="Thiel V."/>
            <person name="Frigaard N.-U."/>
            <person name="Bryant D."/>
            <person name="Woyke T."/>
        </authorList>
    </citation>
    <scope>NUCLEOTIDE SEQUENCE [LARGE SCALE GENOMIC DNA]</scope>
    <source>
        <strain evidence="2 3">8321</strain>
    </source>
</reference>
<evidence type="ECO:0000313" key="2">
    <source>
        <dbReference type="EMBL" id="AGA91955.1"/>
    </source>
</evidence>
<dbReference type="AlphaFoldDB" id="L0H2S5"/>
<proteinExistence type="predicted"/>
<dbReference type="HOGENOM" id="CLU_006561_0_0_6"/>
<dbReference type="InterPro" id="IPR019286">
    <property type="entry name" value="DUF2339_TM"/>
</dbReference>
<dbReference type="OrthoDB" id="207428at2"/>
<keyword evidence="1" id="KW-0472">Membrane</keyword>
<dbReference type="EMBL" id="CP003051">
    <property type="protein sequence ID" value="AGA91955.1"/>
    <property type="molecule type" value="Genomic_DNA"/>
</dbReference>
<feature type="transmembrane region" description="Helical" evidence="1">
    <location>
        <begin position="545"/>
        <end position="569"/>
    </location>
</feature>
<protein>
    <submittedName>
        <fullName evidence="2">Putative membrane protein (DUF2339)</fullName>
    </submittedName>
</protein>
<feature type="transmembrane region" description="Helical" evidence="1">
    <location>
        <begin position="222"/>
        <end position="239"/>
    </location>
</feature>
<feature type="transmembrane region" description="Helical" evidence="1">
    <location>
        <begin position="406"/>
        <end position="422"/>
    </location>
</feature>
<feature type="transmembrane region" description="Helical" evidence="1">
    <location>
        <begin position="517"/>
        <end position="538"/>
    </location>
</feature>
<feature type="transmembrane region" description="Helical" evidence="1">
    <location>
        <begin position="197"/>
        <end position="215"/>
    </location>
</feature>
<name>L0H2S5_9GAMM</name>
<feature type="transmembrane region" description="Helical" evidence="1">
    <location>
        <begin position="457"/>
        <end position="478"/>
    </location>
</feature>
<feature type="transmembrane region" description="Helical" evidence="1">
    <location>
        <begin position="355"/>
        <end position="374"/>
    </location>
</feature>
<feature type="transmembrane region" description="Helical" evidence="1">
    <location>
        <begin position="490"/>
        <end position="511"/>
    </location>
</feature>
<dbReference type="PANTHER" id="PTHR38434:SF1">
    <property type="entry name" value="BLL2549 PROTEIN"/>
    <property type="match status" value="1"/>
</dbReference>
<evidence type="ECO:0000256" key="1">
    <source>
        <dbReference type="SAM" id="Phobius"/>
    </source>
</evidence>
<accession>L0H2S5</accession>
<feature type="transmembrane region" description="Helical" evidence="1">
    <location>
        <begin position="167"/>
        <end position="191"/>
    </location>
</feature>
<feature type="transmembrane region" description="Helical" evidence="1">
    <location>
        <begin position="6"/>
        <end position="34"/>
    </location>
</feature>
<feature type="transmembrane region" description="Helical" evidence="1">
    <location>
        <begin position="663"/>
        <end position="687"/>
    </location>
</feature>
<feature type="transmembrane region" description="Helical" evidence="1">
    <location>
        <begin position="623"/>
        <end position="642"/>
    </location>
</feature>
<dbReference type="STRING" id="765912.Thimo_3277"/>
<keyword evidence="1" id="KW-1133">Transmembrane helix</keyword>
<feature type="transmembrane region" description="Helical" evidence="1">
    <location>
        <begin position="788"/>
        <end position="805"/>
    </location>
</feature>
<organism evidence="2 3">
    <name type="scientific">Thioflavicoccus mobilis 8321</name>
    <dbReference type="NCBI Taxonomy" id="765912"/>
    <lineage>
        <taxon>Bacteria</taxon>
        <taxon>Pseudomonadati</taxon>
        <taxon>Pseudomonadota</taxon>
        <taxon>Gammaproteobacteria</taxon>
        <taxon>Chromatiales</taxon>
        <taxon>Chromatiaceae</taxon>
        <taxon>Thioflavicoccus</taxon>
    </lineage>
</organism>
<feature type="transmembrane region" description="Helical" evidence="1">
    <location>
        <begin position="326"/>
        <end position="349"/>
    </location>
</feature>
<feature type="transmembrane region" description="Helical" evidence="1">
    <location>
        <begin position="575"/>
        <end position="592"/>
    </location>
</feature>
<feature type="transmembrane region" description="Helical" evidence="1">
    <location>
        <begin position="763"/>
        <end position="781"/>
    </location>
</feature>
<feature type="transmembrane region" description="Helical" evidence="1">
    <location>
        <begin position="817"/>
        <end position="839"/>
    </location>
</feature>
<feature type="transmembrane region" description="Helical" evidence="1">
    <location>
        <begin position="142"/>
        <end position="160"/>
    </location>
</feature>
<dbReference type="Pfam" id="PF10101">
    <property type="entry name" value="DUF2339"/>
    <property type="match status" value="2"/>
</dbReference>
<feature type="transmembrane region" description="Helical" evidence="1">
    <location>
        <begin position="429"/>
        <end position="451"/>
    </location>
</feature>